<sequence>MTSHSTTTSSSQEATTMDNSSVTRSNAVHAGMIGKLASFGRKKDGVVSIEAALLFPLMILLLLGTIDVTHAISLKRKVAVAASAVVDLTTQESTNVTAGELDDFIRAADAIMKPFSSTDTKVDLINFRRNGSNVTQEWSHSRGGCGGAPPSLTGATLNKLTQEDNDIIVARVCLTFQPLVGYIVGSGSWEVEESVAQRPRNGLTLDCSNC</sequence>
<keyword evidence="2" id="KW-1133">Transmembrane helix</keyword>
<dbReference type="EMBL" id="KP401859">
    <property type="protein sequence ID" value="ALL53619.1"/>
    <property type="molecule type" value="Genomic_DNA"/>
</dbReference>
<feature type="transmembrane region" description="Helical" evidence="2">
    <location>
        <begin position="45"/>
        <end position="66"/>
    </location>
</feature>
<evidence type="ECO:0000259" key="3">
    <source>
        <dbReference type="Pfam" id="PF07811"/>
    </source>
</evidence>
<evidence type="ECO:0000256" key="2">
    <source>
        <dbReference type="SAM" id="Phobius"/>
    </source>
</evidence>
<organism evidence="4">
    <name type="scientific">uncultured bacterium fosmid I5J7</name>
    <dbReference type="NCBI Taxonomy" id="1701911"/>
    <lineage>
        <taxon>Bacteria</taxon>
        <taxon>environmental samples</taxon>
    </lineage>
</organism>
<evidence type="ECO:0000256" key="1">
    <source>
        <dbReference type="SAM" id="MobiDB-lite"/>
    </source>
</evidence>
<keyword evidence="2" id="KW-0472">Membrane</keyword>
<name>A0A1B0TH93_9BACT</name>
<proteinExistence type="predicted"/>
<dbReference type="AlphaFoldDB" id="A0A1B0TH93"/>
<dbReference type="InterPro" id="IPR012495">
    <property type="entry name" value="TadE-like_dom"/>
</dbReference>
<accession>A0A1B0TH93</accession>
<protein>
    <submittedName>
        <fullName evidence="4">Putative pilus assembly protein</fullName>
    </submittedName>
</protein>
<feature type="compositionally biased region" description="Low complexity" evidence="1">
    <location>
        <begin position="1"/>
        <end position="16"/>
    </location>
</feature>
<feature type="domain" description="TadE-like" evidence="3">
    <location>
        <begin position="45"/>
        <end position="85"/>
    </location>
</feature>
<feature type="region of interest" description="Disordered" evidence="1">
    <location>
        <begin position="1"/>
        <end position="23"/>
    </location>
</feature>
<evidence type="ECO:0000313" key="4">
    <source>
        <dbReference type="EMBL" id="ALL53619.1"/>
    </source>
</evidence>
<reference evidence="4" key="1">
    <citation type="submission" date="2015-01" db="EMBL/GenBank/DDBJ databases">
        <title>Ommochrome synthesis by a marine sediment metagenomic clone in Escherichia coli is catalyzed by a bacterial hemerythrin.</title>
        <authorList>
            <person name="Strand T.A."/>
            <person name="Panzella L."/>
            <person name="Ertesvaag H."/>
            <person name="D'Errico G."/>
            <person name="D'Ischia M."/>
            <person name="Drabloes F."/>
            <person name="Valla S."/>
        </authorList>
    </citation>
    <scope>NUCLEOTIDE SEQUENCE</scope>
</reference>
<dbReference type="Pfam" id="PF07811">
    <property type="entry name" value="TadE"/>
    <property type="match status" value="1"/>
</dbReference>
<keyword evidence="2" id="KW-0812">Transmembrane</keyword>